<gene>
    <name evidence="1" type="ORF">DYB34_003499</name>
</gene>
<name>A0A3R7A6B7_APHAT</name>
<dbReference type="InterPro" id="IPR008930">
    <property type="entry name" value="Terpenoid_cyclase/PrenylTrfase"/>
</dbReference>
<dbReference type="Proteomes" id="UP000283543">
    <property type="component" value="Unassembled WGS sequence"/>
</dbReference>
<dbReference type="AlphaFoldDB" id="A0A3R7A6B7"/>
<evidence type="ECO:0000313" key="1">
    <source>
        <dbReference type="EMBL" id="RHY52070.1"/>
    </source>
</evidence>
<organism evidence="1 2">
    <name type="scientific">Aphanomyces astaci</name>
    <name type="common">Crayfish plague agent</name>
    <dbReference type="NCBI Taxonomy" id="112090"/>
    <lineage>
        <taxon>Eukaryota</taxon>
        <taxon>Sar</taxon>
        <taxon>Stramenopiles</taxon>
        <taxon>Oomycota</taxon>
        <taxon>Saprolegniomycetes</taxon>
        <taxon>Saprolegniales</taxon>
        <taxon>Verrucalvaceae</taxon>
        <taxon>Aphanomyces</taxon>
    </lineage>
</organism>
<evidence type="ECO:0000313" key="2">
    <source>
        <dbReference type="Proteomes" id="UP000283543"/>
    </source>
</evidence>
<sequence>MSNVISFPRQESSACGLHRYTHKLQPKFRLRQFHHPPIVDTSAIVVAMESIEQKLWLRRYKRFDPFYEALLRSPPSMLAMATGKISIGSPTFPLAKAYMTSATAEVPPTSDNVPRTVDALLGLQQPDGRWKLDAAFLHTMHHLVPPCPSGVGAAMWATACAVAALRRQHEEFDKLEHPCERGLTQVDSQVFEWAKHQLPSIPLEGNPGAS</sequence>
<accession>A0A3R7A6B7</accession>
<dbReference type="Gene3D" id="1.50.10.20">
    <property type="match status" value="1"/>
</dbReference>
<protein>
    <submittedName>
        <fullName evidence="1">Uncharacterized protein</fullName>
    </submittedName>
</protein>
<dbReference type="SUPFAM" id="SSF48239">
    <property type="entry name" value="Terpenoid cyclases/Protein prenyltransferases"/>
    <property type="match status" value="1"/>
</dbReference>
<dbReference type="EMBL" id="QUTB01006017">
    <property type="protein sequence ID" value="RHY52070.1"/>
    <property type="molecule type" value="Genomic_DNA"/>
</dbReference>
<proteinExistence type="predicted"/>
<dbReference type="VEuPathDB" id="FungiDB:H257_10122"/>
<comment type="caution">
    <text evidence="1">The sequence shown here is derived from an EMBL/GenBank/DDBJ whole genome shotgun (WGS) entry which is preliminary data.</text>
</comment>
<reference evidence="1 2" key="1">
    <citation type="submission" date="2018-08" db="EMBL/GenBank/DDBJ databases">
        <title>Aphanomyces genome sequencing and annotation.</title>
        <authorList>
            <person name="Minardi D."/>
            <person name="Oidtmann B."/>
            <person name="Van Der Giezen M."/>
            <person name="Studholme D.J."/>
        </authorList>
    </citation>
    <scope>NUCLEOTIDE SEQUENCE [LARGE SCALE GENOMIC DNA]</scope>
    <source>
        <strain evidence="1 2">Si</strain>
    </source>
</reference>